<dbReference type="Gene3D" id="3.80.10.10">
    <property type="entry name" value="Ribonuclease Inhibitor"/>
    <property type="match status" value="1"/>
</dbReference>
<name>C3XVF5_BRAFL</name>
<dbReference type="InterPro" id="IPR001611">
    <property type="entry name" value="Leu-rich_rpt"/>
</dbReference>
<sequence>MELMTSFFIILTLLTTTVGNTVDFTGRNLTHVPMDSFAPNADTVMVVKLSDNKITNLGSFNTTPHIRYLFIDNNKVNNLSPRTFQGLCELRVLNLNRNDIVSLRDFIFSDLTALWNLLLSNNLISAISERAFHGLASLQFLGLAGNRLSVFPAQAIGLIPSKQLLLVSLMVNSISQIPGDIKSAHPSASYQLQGNPLRCPDKQVVREDVINVADIDSWPMITPYVIDTDPELKRSFLTQVFFIKHRHKYFGILPSTYFVTEHLNVVLPLPISPDPQVERYTWNTPTGRHVVWPLTAVLKIEDFRVRHSGRYTSEIVSGTKSYHCDLLLCLDLQPKEEQGTVSPPPSDNFSPRRIENVTDICEGSTNKSCCPYWSIFKPSFHQKFCAIPNSQEKPSVTFIIPTIIVVAILIILFPTALVFLRKREARRENNRPATESTEMESDPNAFPLRRLRSLDSHRTEAKRRSFHCASEALQADTVGTTEAQVHHYDIADASDADEEGLHHSPCATPPHLPVREETAVHTGPEGSSEQPAVQIGNVATGEEIMPYGEAAENSLYQRDSDFSSGTLMASAHASSTSTAAVNPYGIDATVLEEGLYLAAEAHAHADYQRETVTTELYGRQTNHANMTRGISTISQDTEGDFGILYGSGPATAE</sequence>
<protein>
    <recommendedName>
        <fullName evidence="6">LRRNT domain-containing protein</fullName>
    </recommendedName>
</protein>
<dbReference type="SUPFAM" id="SSF52058">
    <property type="entry name" value="L domain-like"/>
    <property type="match status" value="1"/>
</dbReference>
<evidence type="ECO:0000256" key="2">
    <source>
        <dbReference type="ARBA" id="ARBA00022737"/>
    </source>
</evidence>
<gene>
    <name evidence="5" type="ORF">BRAFLDRAFT_94160</name>
</gene>
<accession>C3XVF5</accession>
<keyword evidence="4" id="KW-0732">Signal</keyword>
<proteinExistence type="predicted"/>
<keyword evidence="1" id="KW-0433">Leucine-rich repeat</keyword>
<keyword evidence="3" id="KW-1133">Transmembrane helix</keyword>
<dbReference type="EMBL" id="GG666468">
    <property type="protein sequence ID" value="EEN68081.1"/>
    <property type="molecule type" value="Genomic_DNA"/>
</dbReference>
<keyword evidence="3" id="KW-0812">Transmembrane</keyword>
<evidence type="ECO:0000256" key="4">
    <source>
        <dbReference type="SAM" id="SignalP"/>
    </source>
</evidence>
<dbReference type="InterPro" id="IPR003591">
    <property type="entry name" value="Leu-rich_rpt_typical-subtyp"/>
</dbReference>
<feature type="transmembrane region" description="Helical" evidence="3">
    <location>
        <begin position="398"/>
        <end position="420"/>
    </location>
</feature>
<dbReference type="PANTHER" id="PTHR24366:SF96">
    <property type="entry name" value="LEUCINE RICH REPEAT CONTAINING 53"/>
    <property type="match status" value="1"/>
</dbReference>
<evidence type="ECO:0008006" key="6">
    <source>
        <dbReference type="Google" id="ProtNLM"/>
    </source>
</evidence>
<dbReference type="InParanoid" id="C3XVF5"/>
<dbReference type="PROSITE" id="PS51450">
    <property type="entry name" value="LRR"/>
    <property type="match status" value="1"/>
</dbReference>
<reference evidence="5" key="1">
    <citation type="journal article" date="2008" name="Nature">
        <title>The amphioxus genome and the evolution of the chordate karyotype.</title>
        <authorList>
            <consortium name="US DOE Joint Genome Institute (JGI-PGF)"/>
            <person name="Putnam N.H."/>
            <person name="Butts T."/>
            <person name="Ferrier D.E.K."/>
            <person name="Furlong R.F."/>
            <person name="Hellsten U."/>
            <person name="Kawashima T."/>
            <person name="Robinson-Rechavi M."/>
            <person name="Shoguchi E."/>
            <person name="Terry A."/>
            <person name="Yu J.-K."/>
            <person name="Benito-Gutierrez E.L."/>
            <person name="Dubchak I."/>
            <person name="Garcia-Fernandez J."/>
            <person name="Gibson-Brown J.J."/>
            <person name="Grigoriev I.V."/>
            <person name="Horton A.C."/>
            <person name="de Jong P.J."/>
            <person name="Jurka J."/>
            <person name="Kapitonov V.V."/>
            <person name="Kohara Y."/>
            <person name="Kuroki Y."/>
            <person name="Lindquist E."/>
            <person name="Lucas S."/>
            <person name="Osoegawa K."/>
            <person name="Pennacchio L.A."/>
            <person name="Salamov A.A."/>
            <person name="Satou Y."/>
            <person name="Sauka-Spengler T."/>
            <person name="Schmutz J."/>
            <person name="Shin-I T."/>
            <person name="Toyoda A."/>
            <person name="Bronner-Fraser M."/>
            <person name="Fujiyama A."/>
            <person name="Holland L.Z."/>
            <person name="Holland P.W.H."/>
            <person name="Satoh N."/>
            <person name="Rokhsar D.S."/>
        </authorList>
    </citation>
    <scope>NUCLEOTIDE SEQUENCE [LARGE SCALE GENOMIC DNA]</scope>
    <source>
        <strain evidence="5">S238N-H82</strain>
        <tissue evidence="5">Testes</tissue>
    </source>
</reference>
<dbReference type="eggNOG" id="KOG0619">
    <property type="taxonomic scope" value="Eukaryota"/>
</dbReference>
<feature type="signal peptide" evidence="4">
    <location>
        <begin position="1"/>
        <end position="19"/>
    </location>
</feature>
<organism>
    <name type="scientific">Branchiostoma floridae</name>
    <name type="common">Florida lancelet</name>
    <name type="synonym">Amphioxus</name>
    <dbReference type="NCBI Taxonomy" id="7739"/>
    <lineage>
        <taxon>Eukaryota</taxon>
        <taxon>Metazoa</taxon>
        <taxon>Chordata</taxon>
        <taxon>Cephalochordata</taxon>
        <taxon>Leptocardii</taxon>
        <taxon>Amphioxiformes</taxon>
        <taxon>Branchiostomatidae</taxon>
        <taxon>Branchiostoma</taxon>
    </lineage>
</organism>
<dbReference type="Pfam" id="PF13855">
    <property type="entry name" value="LRR_8"/>
    <property type="match status" value="1"/>
</dbReference>
<dbReference type="SMART" id="SM00369">
    <property type="entry name" value="LRR_TYP"/>
    <property type="match status" value="4"/>
</dbReference>
<evidence type="ECO:0000256" key="3">
    <source>
        <dbReference type="SAM" id="Phobius"/>
    </source>
</evidence>
<keyword evidence="2" id="KW-0677">Repeat</keyword>
<dbReference type="PANTHER" id="PTHR24366">
    <property type="entry name" value="IG(IMMUNOGLOBULIN) AND LRR(LEUCINE RICH REPEAT) DOMAINS"/>
    <property type="match status" value="1"/>
</dbReference>
<feature type="chain" id="PRO_5002934793" description="LRRNT domain-containing protein" evidence="4">
    <location>
        <begin position="20"/>
        <end position="653"/>
    </location>
</feature>
<dbReference type="AlphaFoldDB" id="C3XVF5"/>
<dbReference type="InterPro" id="IPR032675">
    <property type="entry name" value="LRR_dom_sf"/>
</dbReference>
<evidence type="ECO:0000313" key="5">
    <source>
        <dbReference type="EMBL" id="EEN68081.1"/>
    </source>
</evidence>
<evidence type="ECO:0000256" key="1">
    <source>
        <dbReference type="ARBA" id="ARBA00022614"/>
    </source>
</evidence>
<keyword evidence="3" id="KW-0472">Membrane</keyword>